<evidence type="ECO:0000256" key="2">
    <source>
        <dbReference type="ARBA" id="ARBA00022692"/>
    </source>
</evidence>
<dbReference type="InterPro" id="IPR049326">
    <property type="entry name" value="Rhodopsin_dom_fungi"/>
</dbReference>
<evidence type="ECO:0000313" key="9">
    <source>
        <dbReference type="EMBL" id="KAK4111476.1"/>
    </source>
</evidence>
<feature type="transmembrane region" description="Helical" evidence="7">
    <location>
        <begin position="194"/>
        <end position="214"/>
    </location>
</feature>
<keyword evidence="3 7" id="KW-1133">Transmembrane helix</keyword>
<evidence type="ECO:0000256" key="4">
    <source>
        <dbReference type="ARBA" id="ARBA00023136"/>
    </source>
</evidence>
<feature type="compositionally biased region" description="Low complexity" evidence="6">
    <location>
        <begin position="392"/>
        <end position="412"/>
    </location>
</feature>
<dbReference type="EMBL" id="MU853346">
    <property type="protein sequence ID" value="KAK4111476.1"/>
    <property type="molecule type" value="Genomic_DNA"/>
</dbReference>
<dbReference type="AlphaFoldDB" id="A0AAN6TBU0"/>
<comment type="subcellular location">
    <subcellularLocation>
        <location evidence="1">Membrane</location>
        <topology evidence="1">Multi-pass membrane protein</topology>
    </subcellularLocation>
</comment>
<reference evidence="9" key="2">
    <citation type="submission" date="2023-05" db="EMBL/GenBank/DDBJ databases">
        <authorList>
            <consortium name="Lawrence Berkeley National Laboratory"/>
            <person name="Steindorff A."/>
            <person name="Hensen N."/>
            <person name="Bonometti L."/>
            <person name="Westerberg I."/>
            <person name="Brannstrom I.O."/>
            <person name="Guillou S."/>
            <person name="Cros-Aarteil S."/>
            <person name="Calhoun S."/>
            <person name="Haridas S."/>
            <person name="Kuo A."/>
            <person name="Mondo S."/>
            <person name="Pangilinan J."/>
            <person name="Riley R."/>
            <person name="Labutti K."/>
            <person name="Andreopoulos B."/>
            <person name="Lipzen A."/>
            <person name="Chen C."/>
            <person name="Yanf M."/>
            <person name="Daum C."/>
            <person name="Ng V."/>
            <person name="Clum A."/>
            <person name="Ohm R."/>
            <person name="Martin F."/>
            <person name="Silar P."/>
            <person name="Natvig D."/>
            <person name="Lalanne C."/>
            <person name="Gautier V."/>
            <person name="Ament-Velasquez S.L."/>
            <person name="Kruys A."/>
            <person name="Hutchinson M.I."/>
            <person name="Powell A.J."/>
            <person name="Barry K."/>
            <person name="Miller A.N."/>
            <person name="Grigoriev I.V."/>
            <person name="Debuchy R."/>
            <person name="Gladieux P."/>
            <person name="Thoren M.H."/>
            <person name="Johannesson H."/>
        </authorList>
    </citation>
    <scope>NUCLEOTIDE SEQUENCE</scope>
    <source>
        <strain evidence="9">CBS 508.74</strain>
    </source>
</reference>
<accession>A0AAN6TBU0</accession>
<evidence type="ECO:0000256" key="1">
    <source>
        <dbReference type="ARBA" id="ARBA00004141"/>
    </source>
</evidence>
<feature type="domain" description="Rhodopsin" evidence="8">
    <location>
        <begin position="48"/>
        <end position="288"/>
    </location>
</feature>
<feature type="transmembrane region" description="Helical" evidence="7">
    <location>
        <begin position="142"/>
        <end position="163"/>
    </location>
</feature>
<evidence type="ECO:0000256" key="3">
    <source>
        <dbReference type="ARBA" id="ARBA00022989"/>
    </source>
</evidence>
<organism evidence="9 10">
    <name type="scientific">Canariomyces notabilis</name>
    <dbReference type="NCBI Taxonomy" id="2074819"/>
    <lineage>
        <taxon>Eukaryota</taxon>
        <taxon>Fungi</taxon>
        <taxon>Dikarya</taxon>
        <taxon>Ascomycota</taxon>
        <taxon>Pezizomycotina</taxon>
        <taxon>Sordariomycetes</taxon>
        <taxon>Sordariomycetidae</taxon>
        <taxon>Sordariales</taxon>
        <taxon>Chaetomiaceae</taxon>
        <taxon>Canariomyces</taxon>
    </lineage>
</organism>
<dbReference type="InterPro" id="IPR052337">
    <property type="entry name" value="SAT4-like"/>
</dbReference>
<evidence type="ECO:0000256" key="7">
    <source>
        <dbReference type="SAM" id="Phobius"/>
    </source>
</evidence>
<keyword evidence="10" id="KW-1185">Reference proteome</keyword>
<sequence length="412" mass="45046">MSDAQGIPANFLGLTAEELAALPHDDKSKELLASVWSLFAVASIFLALRVYCRLLTRRQNLWWDDWVLIASWVCILITTSIQSYLTTLGYGKHSWDIDPANIQAMMLPMLVSGTFSVTAAVWSKTSFAITLMRITDGWIKNVAIFAIVSMNIFMGLSGLFSWIRCKPLHKAWDLTVPFEEGTCWAPEVLERYDIFSSSFSAFMDIALAILPWKFLWGLQMQPREKIGVGIAMSMGVFAGATAVVKTTKLPGMASADLADGIKLWIWGNAETCASIIAASIPMLRVLVRDVKSSRGYQTGYANNDAGLTGNYSRFVTITSKPARVTSDIELHKMDDDGSDRSILGGNNNHNSSNNHNHQEREGGVQPKNRGIVQVTEITVKYGEGEGEGEEIGGAQASSSSNVSSAQNGTREG</sequence>
<evidence type="ECO:0000313" key="10">
    <source>
        <dbReference type="Proteomes" id="UP001302812"/>
    </source>
</evidence>
<feature type="transmembrane region" description="Helical" evidence="7">
    <location>
        <begin position="63"/>
        <end position="85"/>
    </location>
</feature>
<feature type="transmembrane region" description="Helical" evidence="7">
    <location>
        <begin position="226"/>
        <end position="244"/>
    </location>
</feature>
<protein>
    <recommendedName>
        <fullName evidence="8">Rhodopsin domain-containing protein</fullName>
    </recommendedName>
</protein>
<feature type="transmembrane region" description="Helical" evidence="7">
    <location>
        <begin position="264"/>
        <end position="287"/>
    </location>
</feature>
<dbReference type="GeneID" id="89935892"/>
<keyword evidence="2 7" id="KW-0812">Transmembrane</keyword>
<proteinExistence type="inferred from homology"/>
<dbReference type="RefSeq" id="XP_064669046.1">
    <property type="nucleotide sequence ID" value="XM_064811767.1"/>
</dbReference>
<gene>
    <name evidence="9" type="ORF">N656DRAFT_711820</name>
</gene>
<dbReference type="GO" id="GO:0016020">
    <property type="term" value="C:membrane"/>
    <property type="evidence" value="ECO:0007669"/>
    <property type="project" value="UniProtKB-SubCell"/>
</dbReference>
<dbReference type="PANTHER" id="PTHR33048:SF42">
    <property type="entry name" value="INTEGRAL MEMBRANE PROTEIN"/>
    <property type="match status" value="1"/>
</dbReference>
<feature type="compositionally biased region" description="Low complexity" evidence="6">
    <location>
        <begin position="346"/>
        <end position="355"/>
    </location>
</feature>
<evidence type="ECO:0000256" key="6">
    <source>
        <dbReference type="SAM" id="MobiDB-lite"/>
    </source>
</evidence>
<evidence type="ECO:0000256" key="5">
    <source>
        <dbReference type="ARBA" id="ARBA00038359"/>
    </source>
</evidence>
<comment type="similarity">
    <text evidence="5">Belongs to the SAT4 family.</text>
</comment>
<name>A0AAN6TBU0_9PEZI</name>
<dbReference type="Proteomes" id="UP001302812">
    <property type="component" value="Unassembled WGS sequence"/>
</dbReference>
<keyword evidence="4 7" id="KW-0472">Membrane</keyword>
<comment type="caution">
    <text evidence="9">The sequence shown here is derived from an EMBL/GenBank/DDBJ whole genome shotgun (WGS) entry which is preliminary data.</text>
</comment>
<feature type="transmembrane region" description="Helical" evidence="7">
    <location>
        <begin position="31"/>
        <end position="51"/>
    </location>
</feature>
<evidence type="ECO:0000259" key="8">
    <source>
        <dbReference type="Pfam" id="PF20684"/>
    </source>
</evidence>
<feature type="transmembrane region" description="Helical" evidence="7">
    <location>
        <begin position="105"/>
        <end position="122"/>
    </location>
</feature>
<dbReference type="PANTHER" id="PTHR33048">
    <property type="entry name" value="PTH11-LIKE INTEGRAL MEMBRANE PROTEIN (AFU_ORTHOLOGUE AFUA_5G11245)"/>
    <property type="match status" value="1"/>
</dbReference>
<reference evidence="9" key="1">
    <citation type="journal article" date="2023" name="Mol. Phylogenet. Evol.">
        <title>Genome-scale phylogeny and comparative genomics of the fungal order Sordariales.</title>
        <authorList>
            <person name="Hensen N."/>
            <person name="Bonometti L."/>
            <person name="Westerberg I."/>
            <person name="Brannstrom I.O."/>
            <person name="Guillou S."/>
            <person name="Cros-Aarteil S."/>
            <person name="Calhoun S."/>
            <person name="Haridas S."/>
            <person name="Kuo A."/>
            <person name="Mondo S."/>
            <person name="Pangilinan J."/>
            <person name="Riley R."/>
            <person name="LaButti K."/>
            <person name="Andreopoulos B."/>
            <person name="Lipzen A."/>
            <person name="Chen C."/>
            <person name="Yan M."/>
            <person name="Daum C."/>
            <person name="Ng V."/>
            <person name="Clum A."/>
            <person name="Steindorff A."/>
            <person name="Ohm R.A."/>
            <person name="Martin F."/>
            <person name="Silar P."/>
            <person name="Natvig D.O."/>
            <person name="Lalanne C."/>
            <person name="Gautier V."/>
            <person name="Ament-Velasquez S.L."/>
            <person name="Kruys A."/>
            <person name="Hutchinson M.I."/>
            <person name="Powell A.J."/>
            <person name="Barry K."/>
            <person name="Miller A.N."/>
            <person name="Grigoriev I.V."/>
            <person name="Debuchy R."/>
            <person name="Gladieux P."/>
            <person name="Hiltunen Thoren M."/>
            <person name="Johannesson H."/>
        </authorList>
    </citation>
    <scope>NUCLEOTIDE SEQUENCE</scope>
    <source>
        <strain evidence="9">CBS 508.74</strain>
    </source>
</reference>
<dbReference type="Pfam" id="PF20684">
    <property type="entry name" value="Fung_rhodopsin"/>
    <property type="match status" value="1"/>
</dbReference>
<feature type="region of interest" description="Disordered" evidence="6">
    <location>
        <begin position="332"/>
        <end position="412"/>
    </location>
</feature>